<dbReference type="Proteomes" id="UP000054618">
    <property type="component" value="Unassembled WGS sequence"/>
</dbReference>
<keyword evidence="3" id="KW-0175">Coiled coil</keyword>
<keyword evidence="9" id="KW-1185">Reference proteome</keyword>
<protein>
    <recommendedName>
        <fullName evidence="5">Flagellar hook-associated protein 2</fullName>
        <shortName evidence="5">HAP2</shortName>
    </recommendedName>
    <alternativeName>
        <fullName evidence="5">Flagellar cap protein</fullName>
    </alternativeName>
</protein>
<dbReference type="GO" id="GO:0071973">
    <property type="term" value="P:bacterial-type flagellum-dependent cell motility"/>
    <property type="evidence" value="ECO:0007669"/>
    <property type="project" value="TreeGrafter"/>
</dbReference>
<evidence type="ECO:0000259" key="7">
    <source>
        <dbReference type="Pfam" id="PF07195"/>
    </source>
</evidence>
<dbReference type="Pfam" id="PF07195">
    <property type="entry name" value="FliD_C"/>
    <property type="match status" value="1"/>
</dbReference>
<gene>
    <name evidence="8" type="primary">fliD</name>
    <name evidence="8" type="ORF">Lqui_0432</name>
</gene>
<keyword evidence="4 5" id="KW-0975">Bacterial flagellum</keyword>
<dbReference type="AlphaFoldDB" id="A0A0W0Y4P7"/>
<feature type="domain" description="Flagellar hook-associated protein 2 C-terminal" evidence="7">
    <location>
        <begin position="238"/>
        <end position="539"/>
    </location>
</feature>
<comment type="subcellular location">
    <subcellularLocation>
        <location evidence="5">Secreted</location>
    </subcellularLocation>
    <subcellularLocation>
        <location evidence="5">Bacterial flagellum</location>
    </subcellularLocation>
</comment>
<evidence type="ECO:0000256" key="4">
    <source>
        <dbReference type="ARBA" id="ARBA00023143"/>
    </source>
</evidence>
<dbReference type="GO" id="GO:0009421">
    <property type="term" value="C:bacterial-type flagellum filament cap"/>
    <property type="evidence" value="ECO:0007669"/>
    <property type="project" value="InterPro"/>
</dbReference>
<comment type="similarity">
    <text evidence="1 5">Belongs to the FliD family.</text>
</comment>
<evidence type="ECO:0000256" key="3">
    <source>
        <dbReference type="ARBA" id="ARBA00023054"/>
    </source>
</evidence>
<name>A0A0W0Y4P7_9GAMM</name>
<keyword evidence="8" id="KW-0966">Cell projection</keyword>
<evidence type="ECO:0000259" key="6">
    <source>
        <dbReference type="Pfam" id="PF02465"/>
    </source>
</evidence>
<comment type="caution">
    <text evidence="8">The sequence shown here is derived from an EMBL/GenBank/DDBJ whole genome shotgun (WGS) entry which is preliminary data.</text>
</comment>
<evidence type="ECO:0000256" key="1">
    <source>
        <dbReference type="ARBA" id="ARBA00009764"/>
    </source>
</evidence>
<dbReference type="PANTHER" id="PTHR30288:SF0">
    <property type="entry name" value="FLAGELLAR HOOK-ASSOCIATED PROTEIN 2"/>
    <property type="match status" value="1"/>
</dbReference>
<dbReference type="InterPro" id="IPR003481">
    <property type="entry name" value="FliD_N"/>
</dbReference>
<dbReference type="GO" id="GO:0009424">
    <property type="term" value="C:bacterial-type flagellum hook"/>
    <property type="evidence" value="ECO:0007669"/>
    <property type="project" value="UniProtKB-UniRule"/>
</dbReference>
<dbReference type="PATRIC" id="fig|45073.5.peg.460"/>
<dbReference type="OrthoDB" id="9810816at2"/>
<dbReference type="GO" id="GO:0007155">
    <property type="term" value="P:cell adhesion"/>
    <property type="evidence" value="ECO:0007669"/>
    <property type="project" value="InterPro"/>
</dbReference>
<dbReference type="Pfam" id="PF02465">
    <property type="entry name" value="FliD_N"/>
    <property type="match status" value="1"/>
</dbReference>
<keyword evidence="8" id="KW-0282">Flagellum</keyword>
<evidence type="ECO:0000256" key="2">
    <source>
        <dbReference type="ARBA" id="ARBA00011255"/>
    </source>
</evidence>
<evidence type="ECO:0000313" key="8">
    <source>
        <dbReference type="EMBL" id="KTD51588.1"/>
    </source>
</evidence>
<reference evidence="8 9" key="1">
    <citation type="submission" date="2015-11" db="EMBL/GenBank/DDBJ databases">
        <title>Genomic analysis of 38 Legionella species identifies large and diverse effector repertoires.</title>
        <authorList>
            <person name="Burstein D."/>
            <person name="Amaro F."/>
            <person name="Zusman T."/>
            <person name="Lifshitz Z."/>
            <person name="Cohen O."/>
            <person name="Gilbert J.A."/>
            <person name="Pupko T."/>
            <person name="Shuman H.A."/>
            <person name="Segal G."/>
        </authorList>
    </citation>
    <scope>NUCLEOTIDE SEQUENCE [LARGE SCALE GENOMIC DNA]</scope>
    <source>
        <strain evidence="8 9">CDC#1442-AUS-E</strain>
    </source>
</reference>
<proteinExistence type="inferred from homology"/>
<dbReference type="EMBL" id="LNYS01000006">
    <property type="protein sequence ID" value="KTD51588.1"/>
    <property type="molecule type" value="Genomic_DNA"/>
</dbReference>
<accession>A0A0W0Y4P7</accession>
<dbReference type="InterPro" id="IPR040026">
    <property type="entry name" value="FliD"/>
</dbReference>
<dbReference type="STRING" id="45073.Lqui_0432"/>
<comment type="subunit">
    <text evidence="2 5">Homopentamer.</text>
</comment>
<keyword evidence="5" id="KW-0964">Secreted</keyword>
<dbReference type="PANTHER" id="PTHR30288">
    <property type="entry name" value="FLAGELLAR CAP/ASSEMBLY PROTEIN FLID"/>
    <property type="match status" value="1"/>
</dbReference>
<comment type="function">
    <text evidence="5">Required for morphogenesis and for the elongation of the flagellar filament by facilitating polymerization of the flagellin monomers at the tip of growing filament. Forms a capping structure, which prevents flagellin subunits (transported through the central channel of the flagellum) from leaking out without polymerization at the distal end.</text>
</comment>
<organism evidence="8 9">
    <name type="scientific">Legionella quinlivanii</name>
    <dbReference type="NCBI Taxonomy" id="45073"/>
    <lineage>
        <taxon>Bacteria</taxon>
        <taxon>Pseudomonadati</taxon>
        <taxon>Pseudomonadota</taxon>
        <taxon>Gammaproteobacteria</taxon>
        <taxon>Legionellales</taxon>
        <taxon>Legionellaceae</taxon>
        <taxon>Legionella</taxon>
    </lineage>
</organism>
<sequence>MSGISSPGVGSGLDIKSIVEALVKAEITPAKNRIDRHEADLVAELSALGQVKSALSKLQSSLIKLGDLKQFNSLKTTLSDPNALQATIGDNAIDGHYDIEIIQLAAKQNLASGAFANASSPVGQGSLTIEFGSYSNDLSSFTLNADKDPLVITIGAGQSSLVAIRDAINNSDSGVQAAIVQDSQGARLTLSSPSTGKSYEMRITVNDTDGNNTNGTGLSALAYDPTTGVNSMLQTAEAKDSQFKINGLLLTESSNRIENAIAGITLDLKKAQPGTLISLGVEANRAQTTSLIREFVKQFNDSMSSLNNLTSYDPTTKKAGSLQGDTGIRNLKFSLSALVSDVSQDASSPLKTLADLGIKTTKSGLLEINEDQLTKALDMHYESIGAFFAKSAKASDSNVKINLVGADIKAGTYALTIDSFNPGVSLSGTIGGLIATSSNGLTLKGSGAYKNLSVDITGGGIGARGNITVTNGLAVKFNDLIEQLLDDKGSLVDRTSSLNNQIERIAEDRVQLDYRTQELGKRYLKQFTALDGLLSQMQSTSNFLSQQLANLPQLTLNKR</sequence>
<keyword evidence="8" id="KW-0969">Cilium</keyword>
<evidence type="ECO:0000313" key="9">
    <source>
        <dbReference type="Proteomes" id="UP000054618"/>
    </source>
</evidence>
<feature type="domain" description="Flagellar hook-associated protein 2 N-terminal" evidence="6">
    <location>
        <begin position="11"/>
        <end position="108"/>
    </location>
</feature>
<evidence type="ECO:0000256" key="5">
    <source>
        <dbReference type="RuleBase" id="RU362066"/>
    </source>
</evidence>
<dbReference type="RefSeq" id="WP_058506557.1">
    <property type="nucleotide sequence ID" value="NZ_CAAAIK010000002.1"/>
</dbReference>
<dbReference type="GO" id="GO:0005576">
    <property type="term" value="C:extracellular region"/>
    <property type="evidence" value="ECO:0007669"/>
    <property type="project" value="UniProtKB-SubCell"/>
</dbReference>
<dbReference type="InterPro" id="IPR010809">
    <property type="entry name" value="FliD_C"/>
</dbReference>